<organism evidence="4">
    <name type="scientific">freshwater metagenome</name>
    <dbReference type="NCBI Taxonomy" id="449393"/>
    <lineage>
        <taxon>unclassified sequences</taxon>
        <taxon>metagenomes</taxon>
        <taxon>ecological metagenomes</taxon>
    </lineage>
</organism>
<dbReference type="Gene3D" id="3.90.660.10">
    <property type="match status" value="1"/>
</dbReference>
<name>A0A6J7FUW4_9ZZZZ</name>
<evidence type="ECO:0000256" key="2">
    <source>
        <dbReference type="ARBA" id="ARBA00023002"/>
    </source>
</evidence>
<gene>
    <name evidence="4" type="ORF">UFOPK3516_00848</name>
</gene>
<dbReference type="GO" id="GO:0046592">
    <property type="term" value="F:polyamine oxidase activity"/>
    <property type="evidence" value="ECO:0007669"/>
    <property type="project" value="TreeGrafter"/>
</dbReference>
<dbReference type="PANTHER" id="PTHR10742">
    <property type="entry name" value="FLAVIN MONOAMINE OXIDASE"/>
    <property type="match status" value="1"/>
</dbReference>
<protein>
    <submittedName>
        <fullName evidence="4">Unannotated protein</fullName>
    </submittedName>
</protein>
<dbReference type="SUPFAM" id="SSF54373">
    <property type="entry name" value="FAD-linked reductases, C-terminal domain"/>
    <property type="match status" value="1"/>
</dbReference>
<accession>A0A6J7FUW4</accession>
<evidence type="ECO:0000313" key="4">
    <source>
        <dbReference type="EMBL" id="CAB4899146.1"/>
    </source>
</evidence>
<comment type="similarity">
    <text evidence="1">Belongs to the flavin monoamine oxidase family.</text>
</comment>
<feature type="domain" description="Amine oxidase" evidence="3">
    <location>
        <begin position="74"/>
        <end position="263"/>
    </location>
</feature>
<dbReference type="Pfam" id="PF01593">
    <property type="entry name" value="Amino_oxidase"/>
    <property type="match status" value="1"/>
</dbReference>
<dbReference type="PANTHER" id="PTHR10742:SF386">
    <property type="entry name" value="LYSINE-SPECIFIC HISTONE DEMETHYLASE 1A"/>
    <property type="match status" value="1"/>
</dbReference>
<dbReference type="Gene3D" id="3.50.50.60">
    <property type="entry name" value="FAD/NAD(P)-binding domain"/>
    <property type="match status" value="1"/>
</dbReference>
<keyword evidence="2" id="KW-0560">Oxidoreductase</keyword>
<reference evidence="4" key="1">
    <citation type="submission" date="2020-05" db="EMBL/GenBank/DDBJ databases">
        <authorList>
            <person name="Chiriac C."/>
            <person name="Salcher M."/>
            <person name="Ghai R."/>
            <person name="Kavagutti S V."/>
        </authorList>
    </citation>
    <scope>NUCLEOTIDE SEQUENCE</scope>
</reference>
<dbReference type="EMBL" id="CAFBMB010000053">
    <property type="protein sequence ID" value="CAB4899146.1"/>
    <property type="molecule type" value="Genomic_DNA"/>
</dbReference>
<proteinExistence type="inferred from homology"/>
<dbReference type="SUPFAM" id="SSF51905">
    <property type="entry name" value="FAD/NAD(P)-binding domain"/>
    <property type="match status" value="1"/>
</dbReference>
<dbReference type="InterPro" id="IPR036188">
    <property type="entry name" value="FAD/NAD-bd_sf"/>
</dbReference>
<sequence length="265" mass="28139">MTDNPMVELAAAAGVATIPFDYDNEVGGSAAAETFIEGIFDEALDADNPEGRPLSELLPPTLSPDQQWVISVEVGGEFGADPAQIAMAAPDEGEDMQGGDVLLNPGYSQITDHIAQGLDIRLNWTVTNIAYDDAGVTLTSASGQSLRADHAIVTLPVGVLHAGSVSFSPPLPEEKTQALGALHSGLLDKLWLAFDEVFWDPNVDVINWIDPVNPGQWPFWVNGYKIYGEPILLGFNSGDIARQFATMSDEQVVASAMAAVKGMTA</sequence>
<dbReference type="AlphaFoldDB" id="A0A6J7FUW4"/>
<evidence type="ECO:0000259" key="3">
    <source>
        <dbReference type="Pfam" id="PF01593"/>
    </source>
</evidence>
<evidence type="ECO:0000256" key="1">
    <source>
        <dbReference type="ARBA" id="ARBA00005995"/>
    </source>
</evidence>
<dbReference type="InterPro" id="IPR002937">
    <property type="entry name" value="Amino_oxidase"/>
</dbReference>
<dbReference type="InterPro" id="IPR050281">
    <property type="entry name" value="Flavin_monoamine_oxidase"/>
</dbReference>
<dbReference type="GO" id="GO:0006598">
    <property type="term" value="P:polyamine catabolic process"/>
    <property type="evidence" value="ECO:0007669"/>
    <property type="project" value="TreeGrafter"/>
</dbReference>